<evidence type="ECO:0000313" key="6">
    <source>
        <dbReference type="Proteomes" id="UP000298416"/>
    </source>
</evidence>
<dbReference type="InterPro" id="IPR012340">
    <property type="entry name" value="NA-bd_OB-fold"/>
</dbReference>
<organism evidence="5">
    <name type="scientific">Salvia splendens</name>
    <name type="common">Scarlet sage</name>
    <dbReference type="NCBI Taxonomy" id="180675"/>
    <lineage>
        <taxon>Eukaryota</taxon>
        <taxon>Viridiplantae</taxon>
        <taxon>Streptophyta</taxon>
        <taxon>Embryophyta</taxon>
        <taxon>Tracheophyta</taxon>
        <taxon>Spermatophyta</taxon>
        <taxon>Magnoliopsida</taxon>
        <taxon>eudicotyledons</taxon>
        <taxon>Gunneridae</taxon>
        <taxon>Pentapetalae</taxon>
        <taxon>asterids</taxon>
        <taxon>lamiids</taxon>
        <taxon>Lamiales</taxon>
        <taxon>Lamiaceae</taxon>
        <taxon>Nepetoideae</taxon>
        <taxon>Mentheae</taxon>
        <taxon>Salviinae</taxon>
        <taxon>Salvia</taxon>
        <taxon>Salvia subgen. Calosphace</taxon>
        <taxon>core Calosphace</taxon>
    </lineage>
</organism>
<gene>
    <name evidence="5" type="ORF">SASPL_124707</name>
</gene>
<sequence>MNLHFRAKLFGRIRLSSISSLLQSNSYATSKPPKPFNPKPPNFSDRIAKPTGDVIVWPKPLEIPYQAKVVNFVKLVGYVKAPVQFDTFPGGKHYASTAISQEIGGGNVPLLIPVVFEGDLAHVVAGHVKQNDCVLVSGQLSSEPLLPRFAKSDGWGKLHILGENLNFVEGFAKGGFVKNVVEGVVDEKFDQQWEKAVEDAKVERFSGEANWGSGSAKVESNVGAMPGSGEVKLEKKRDGDRGLDLWRDLVKNSLLWWDYRDQKAKGLVKEKHPDFKHKETGDGLWVNSAPNWVLPGIGKLEFDVPVVKAKFVPGAGYGGGERKGSGKDEDSWKDLVENPSKWWDNRENKRNPNAPDFKHKETQKALWLRGSPEWIAEKSKSKSKSKNVSSSLISSWWELILSAIALASSFACRPLNRGRALSTSFQSATPRAARKLVFISKEQDRHPVVKLLGSLRQWRKREHRAGCPSRLKEELSWSESLKKKAQQEADEADIYNDSRESECEAIEEAGKSCWKSESELEAMQTSVMEKEAHLQSVNQENEALKFEILKREKAKGCCERGDEEAEGAVGAVEEGG</sequence>
<dbReference type="SUPFAM" id="SSF50249">
    <property type="entry name" value="Nucleic acid-binding proteins"/>
    <property type="match status" value="1"/>
</dbReference>
<dbReference type="PANTHER" id="PTHR10302:SF23">
    <property type="entry name" value="PROTEIN OSB4, CHLOROPLASTIC"/>
    <property type="match status" value="1"/>
</dbReference>
<feature type="coiled-coil region" evidence="3">
    <location>
        <begin position="520"/>
        <end position="547"/>
    </location>
</feature>
<keyword evidence="6" id="KW-1185">Reference proteome</keyword>
<dbReference type="InterPro" id="IPR000424">
    <property type="entry name" value="Primosome_PriB/ssb"/>
</dbReference>
<protein>
    <submittedName>
        <fullName evidence="5">Uncharacterized protein</fullName>
    </submittedName>
</protein>
<dbReference type="InterPro" id="IPR011344">
    <property type="entry name" value="ssDNA-bd"/>
</dbReference>
<dbReference type="EMBL" id="PNBA02000009">
    <property type="protein sequence ID" value="KAG6412046.1"/>
    <property type="molecule type" value="Genomic_DNA"/>
</dbReference>
<comment type="caution">
    <text evidence="5">The sequence shown here is derived from an EMBL/GenBank/DDBJ whole genome shotgun (WGS) entry which is preliminary data.</text>
</comment>
<evidence type="ECO:0000256" key="4">
    <source>
        <dbReference type="SAM" id="MobiDB-lite"/>
    </source>
</evidence>
<feature type="region of interest" description="Disordered" evidence="4">
    <location>
        <begin position="342"/>
        <end position="362"/>
    </location>
</feature>
<accession>A0A8X8ZPF9</accession>
<dbReference type="GO" id="GO:0006264">
    <property type="term" value="P:mitochondrial DNA replication"/>
    <property type="evidence" value="ECO:0007669"/>
    <property type="project" value="TreeGrafter"/>
</dbReference>
<dbReference type="GO" id="GO:0003697">
    <property type="term" value="F:single-stranded DNA binding"/>
    <property type="evidence" value="ECO:0007669"/>
    <property type="project" value="InterPro"/>
</dbReference>
<reference evidence="5" key="1">
    <citation type="submission" date="2018-01" db="EMBL/GenBank/DDBJ databases">
        <authorList>
            <person name="Mao J.F."/>
        </authorList>
    </citation>
    <scope>NUCLEOTIDE SEQUENCE</scope>
    <source>
        <strain evidence="5">Huo1</strain>
        <tissue evidence="5">Leaf</tissue>
    </source>
</reference>
<evidence type="ECO:0000256" key="3">
    <source>
        <dbReference type="SAM" id="Coils"/>
    </source>
</evidence>
<dbReference type="Proteomes" id="UP000298416">
    <property type="component" value="Unassembled WGS sequence"/>
</dbReference>
<evidence type="ECO:0000256" key="2">
    <source>
        <dbReference type="PROSITE-ProRule" id="PRU00252"/>
    </source>
</evidence>
<evidence type="ECO:0000313" key="5">
    <source>
        <dbReference type="EMBL" id="KAG6412046.1"/>
    </source>
</evidence>
<dbReference type="PANTHER" id="PTHR10302">
    <property type="entry name" value="SINGLE-STRANDED DNA-BINDING PROTEIN"/>
    <property type="match status" value="1"/>
</dbReference>
<reference evidence="5" key="2">
    <citation type="submission" date="2020-08" db="EMBL/GenBank/DDBJ databases">
        <title>Plant Genome Project.</title>
        <authorList>
            <person name="Zhang R.-G."/>
        </authorList>
    </citation>
    <scope>NUCLEOTIDE SEQUENCE</scope>
    <source>
        <strain evidence="5">Huo1</strain>
        <tissue evidence="5">Leaf</tissue>
    </source>
</reference>
<keyword evidence="3" id="KW-0175">Coiled coil</keyword>
<dbReference type="PROSITE" id="PS50935">
    <property type="entry name" value="SSB"/>
    <property type="match status" value="1"/>
</dbReference>
<proteinExistence type="predicted"/>
<keyword evidence="1 2" id="KW-0238">DNA-binding</keyword>
<feature type="compositionally biased region" description="Basic and acidic residues" evidence="4">
    <location>
        <begin position="343"/>
        <end position="362"/>
    </location>
</feature>
<dbReference type="GO" id="GO:0042645">
    <property type="term" value="C:mitochondrial nucleoid"/>
    <property type="evidence" value="ECO:0007669"/>
    <property type="project" value="TreeGrafter"/>
</dbReference>
<name>A0A8X8ZPF9_SALSN</name>
<dbReference type="AlphaFoldDB" id="A0A8X8ZPF9"/>
<evidence type="ECO:0000256" key="1">
    <source>
        <dbReference type="ARBA" id="ARBA00023125"/>
    </source>
</evidence>